<feature type="transmembrane region" description="Helical" evidence="2">
    <location>
        <begin position="244"/>
        <end position="264"/>
    </location>
</feature>
<keyword evidence="2" id="KW-1133">Transmembrane helix</keyword>
<keyword evidence="2" id="KW-0472">Membrane</keyword>
<feature type="transmembrane region" description="Helical" evidence="2">
    <location>
        <begin position="211"/>
        <end position="232"/>
    </location>
</feature>
<proteinExistence type="predicted"/>
<sequence>MSAAPTDKPEPEPDPWQVPASVAAPAAKKAATAKTTAARTATGTAQRVPAKKAARPAPTTANRQQARQELLQKNRARMMARMTWPMVVRWILASVVLRVLAAVALVLFGLEYAHLHSVAVAPTTTAEQWNDAVQSADHVYLFNFVLLIAMVLPSQAWMRARAYVAKLPGVAPHPLQSSKPLYRTLQIPSYWPPVPEGTPSWTRRVHWRVPLALEAGFLAVFLGGTLFGHVLVSNLPGRYQYSAVIDLVAAVLALLCSALDLIRLRAYSRWPGRP</sequence>
<evidence type="ECO:0000256" key="1">
    <source>
        <dbReference type="SAM" id="MobiDB-lite"/>
    </source>
</evidence>
<feature type="transmembrane region" description="Helical" evidence="2">
    <location>
        <begin position="139"/>
        <end position="158"/>
    </location>
</feature>
<feature type="region of interest" description="Disordered" evidence="1">
    <location>
        <begin position="1"/>
        <end position="65"/>
    </location>
</feature>
<dbReference type="RefSeq" id="WP_212529836.1">
    <property type="nucleotide sequence ID" value="NZ_JAGSOG010000091.1"/>
</dbReference>
<feature type="compositionally biased region" description="Low complexity" evidence="1">
    <location>
        <begin position="23"/>
        <end position="48"/>
    </location>
</feature>
<comment type="caution">
    <text evidence="3">The sequence shown here is derived from an EMBL/GenBank/DDBJ whole genome shotgun (WGS) entry which is preliminary data.</text>
</comment>
<dbReference type="EMBL" id="JAGSOG010000091">
    <property type="protein sequence ID" value="MBR7835342.1"/>
    <property type="molecule type" value="Genomic_DNA"/>
</dbReference>
<dbReference type="Proteomes" id="UP000675781">
    <property type="component" value="Unassembled WGS sequence"/>
</dbReference>
<evidence type="ECO:0000256" key="2">
    <source>
        <dbReference type="SAM" id="Phobius"/>
    </source>
</evidence>
<reference evidence="3" key="1">
    <citation type="submission" date="2021-04" db="EMBL/GenBank/DDBJ databases">
        <title>Genome based classification of Actinospica acidithermotolerans sp. nov., an actinobacterium isolated from an Indonesian hot spring.</title>
        <authorList>
            <person name="Kusuma A.B."/>
            <person name="Putra K.E."/>
            <person name="Nafisah S."/>
            <person name="Loh J."/>
            <person name="Nouioui I."/>
            <person name="Goodfellow M."/>
        </authorList>
    </citation>
    <scope>NUCLEOTIDE SEQUENCE</scope>
    <source>
        <strain evidence="3">CSCA 57</strain>
    </source>
</reference>
<gene>
    <name evidence="3" type="ORF">KDL01_18860</name>
</gene>
<dbReference type="AlphaFoldDB" id="A0A941ERV2"/>
<organism evidence="3 4">
    <name type="scientific">Actinospica durhamensis</name>
    <dbReference type="NCBI Taxonomy" id="1508375"/>
    <lineage>
        <taxon>Bacteria</taxon>
        <taxon>Bacillati</taxon>
        <taxon>Actinomycetota</taxon>
        <taxon>Actinomycetes</taxon>
        <taxon>Catenulisporales</taxon>
        <taxon>Actinospicaceae</taxon>
        <taxon>Actinospica</taxon>
    </lineage>
</organism>
<accession>A0A941ERV2</accession>
<name>A0A941ERV2_9ACTN</name>
<feature type="transmembrane region" description="Helical" evidence="2">
    <location>
        <begin position="87"/>
        <end position="110"/>
    </location>
</feature>
<feature type="compositionally biased region" description="Low complexity" evidence="1">
    <location>
        <begin position="55"/>
        <end position="64"/>
    </location>
</feature>
<keyword evidence="4" id="KW-1185">Reference proteome</keyword>
<protein>
    <submittedName>
        <fullName evidence="3">Uncharacterized protein</fullName>
    </submittedName>
</protein>
<evidence type="ECO:0000313" key="3">
    <source>
        <dbReference type="EMBL" id="MBR7835342.1"/>
    </source>
</evidence>
<keyword evidence="2" id="KW-0812">Transmembrane</keyword>
<evidence type="ECO:0000313" key="4">
    <source>
        <dbReference type="Proteomes" id="UP000675781"/>
    </source>
</evidence>